<dbReference type="OrthoDB" id="282116at2"/>
<gene>
    <name evidence="2" type="ORF">C41B8_05773</name>
</gene>
<dbReference type="eggNOG" id="ENOG5033DGH">
    <property type="taxonomic scope" value="Bacteria"/>
</dbReference>
<keyword evidence="1" id="KW-1133">Transmembrane helix</keyword>
<dbReference type="RefSeq" id="WP_051883145.1">
    <property type="nucleotide sequence ID" value="NZ_APNK01000005.1"/>
</dbReference>
<dbReference type="Proteomes" id="UP000028302">
    <property type="component" value="Unassembled WGS sequence"/>
</dbReference>
<feature type="transmembrane region" description="Helical" evidence="1">
    <location>
        <begin position="20"/>
        <end position="39"/>
    </location>
</feature>
<accession>A0A084INV2</accession>
<feature type="transmembrane region" description="Helical" evidence="1">
    <location>
        <begin position="51"/>
        <end position="71"/>
    </location>
</feature>
<evidence type="ECO:0000256" key="1">
    <source>
        <dbReference type="SAM" id="Phobius"/>
    </source>
</evidence>
<dbReference type="EMBL" id="APNK01000005">
    <property type="protein sequence ID" value="KEZ78386.1"/>
    <property type="molecule type" value="Genomic_DNA"/>
</dbReference>
<sequence length="103" mass="11717">MSRRTRDIGLFERPAVIRTLIAILGLSCAGLLVSEFFYAKHPHFGFDGWFGFYPLAGFAAYCFIVLSAKALRPVLRRSENYYGEADPDEADLEESMGREHEHE</sequence>
<keyword evidence="1" id="KW-0812">Transmembrane</keyword>
<name>A0A084INV2_SALHC</name>
<evidence type="ECO:0000313" key="2">
    <source>
        <dbReference type="EMBL" id="KEZ78386.1"/>
    </source>
</evidence>
<keyword evidence="3" id="KW-1185">Reference proteome</keyword>
<reference evidence="2 3" key="1">
    <citation type="submission" date="2013-03" db="EMBL/GenBank/DDBJ databases">
        <title>Salinisphaera hydrothermalis C41B8 Genome Sequencing.</title>
        <authorList>
            <person name="Li C."/>
            <person name="Lai Q."/>
            <person name="Shao Z."/>
        </authorList>
    </citation>
    <scope>NUCLEOTIDE SEQUENCE [LARGE SCALE GENOMIC DNA]</scope>
    <source>
        <strain evidence="2 3">C41B8</strain>
    </source>
</reference>
<dbReference type="AlphaFoldDB" id="A0A084INV2"/>
<proteinExistence type="predicted"/>
<organism evidence="2 3">
    <name type="scientific">Salinisphaera hydrothermalis (strain C41B8)</name>
    <dbReference type="NCBI Taxonomy" id="1304275"/>
    <lineage>
        <taxon>Bacteria</taxon>
        <taxon>Pseudomonadati</taxon>
        <taxon>Pseudomonadota</taxon>
        <taxon>Gammaproteobacteria</taxon>
        <taxon>Salinisphaerales</taxon>
        <taxon>Salinisphaeraceae</taxon>
        <taxon>Salinisphaera</taxon>
    </lineage>
</organism>
<comment type="caution">
    <text evidence="2">The sequence shown here is derived from an EMBL/GenBank/DDBJ whole genome shotgun (WGS) entry which is preliminary data.</text>
</comment>
<protein>
    <submittedName>
        <fullName evidence="2">Uncharacterized protein</fullName>
    </submittedName>
</protein>
<keyword evidence="1" id="KW-0472">Membrane</keyword>
<dbReference type="STRING" id="1304275.C41B8_05773"/>
<evidence type="ECO:0000313" key="3">
    <source>
        <dbReference type="Proteomes" id="UP000028302"/>
    </source>
</evidence>